<reference evidence="3" key="1">
    <citation type="submission" date="2025-08" db="UniProtKB">
        <authorList>
            <consortium name="RefSeq"/>
        </authorList>
    </citation>
    <scope>IDENTIFICATION</scope>
</reference>
<dbReference type="RefSeq" id="XP_011502158.1">
    <property type="nucleotide sequence ID" value="XM_011503856.1"/>
</dbReference>
<name>A0AAJ6YQ46_9HYME</name>
<dbReference type="KEGG" id="csol:105365640"/>
<organism evidence="2 3">
    <name type="scientific">Ceratosolen solmsi marchali</name>
    <dbReference type="NCBI Taxonomy" id="326594"/>
    <lineage>
        <taxon>Eukaryota</taxon>
        <taxon>Metazoa</taxon>
        <taxon>Ecdysozoa</taxon>
        <taxon>Arthropoda</taxon>
        <taxon>Hexapoda</taxon>
        <taxon>Insecta</taxon>
        <taxon>Pterygota</taxon>
        <taxon>Neoptera</taxon>
        <taxon>Endopterygota</taxon>
        <taxon>Hymenoptera</taxon>
        <taxon>Apocrita</taxon>
        <taxon>Proctotrupomorpha</taxon>
        <taxon>Chalcidoidea</taxon>
        <taxon>Agaonidae</taxon>
        <taxon>Agaoninae</taxon>
        <taxon>Ceratosolen</taxon>
    </lineage>
</organism>
<sequence length="124" mass="14001">MFLRLFSVILCTLMLFIVANAETNFDILKRNFKTWSDKCVEAMVQRTNRACHNWGTGEAALVNCASAESNFDILKRNFPEWSDRCVEAMVQLTNRACHNWGTGEAALVNCATSYYGTHKPTVCP</sequence>
<gene>
    <name evidence="3" type="primary">LOC105365640</name>
</gene>
<dbReference type="Proteomes" id="UP000695007">
    <property type="component" value="Unplaced"/>
</dbReference>
<protein>
    <submittedName>
        <fullName evidence="3">Uncharacterized protein LOC105365640</fullName>
    </submittedName>
</protein>
<accession>A0AAJ6YQ46</accession>
<proteinExistence type="predicted"/>
<dbReference type="AlphaFoldDB" id="A0AAJ6YQ46"/>
<evidence type="ECO:0000313" key="3">
    <source>
        <dbReference type="RefSeq" id="XP_011502158.1"/>
    </source>
</evidence>
<feature type="chain" id="PRO_5042610663" evidence="1">
    <location>
        <begin position="22"/>
        <end position="124"/>
    </location>
</feature>
<keyword evidence="2" id="KW-1185">Reference proteome</keyword>
<evidence type="ECO:0000313" key="2">
    <source>
        <dbReference type="Proteomes" id="UP000695007"/>
    </source>
</evidence>
<keyword evidence="1" id="KW-0732">Signal</keyword>
<feature type="signal peptide" evidence="1">
    <location>
        <begin position="1"/>
        <end position="21"/>
    </location>
</feature>
<dbReference type="GeneID" id="105365640"/>
<evidence type="ECO:0000256" key="1">
    <source>
        <dbReference type="SAM" id="SignalP"/>
    </source>
</evidence>